<dbReference type="PROSITE" id="PS51387">
    <property type="entry name" value="FAD_PCMH"/>
    <property type="match status" value="1"/>
</dbReference>
<gene>
    <name evidence="6" type="ORF">ENT82_06500</name>
    <name evidence="5" type="ORF">ENU43_03980</name>
</gene>
<evidence type="ECO:0000259" key="4">
    <source>
        <dbReference type="PROSITE" id="PS51387"/>
    </source>
</evidence>
<dbReference type="SUPFAM" id="SSF55447">
    <property type="entry name" value="CO dehydrogenase flavoprotein C-terminal domain-like"/>
    <property type="match status" value="1"/>
</dbReference>
<dbReference type="Pfam" id="PF03450">
    <property type="entry name" value="CO_deh_flav_C"/>
    <property type="match status" value="1"/>
</dbReference>
<keyword evidence="1" id="KW-0285">Flavoprotein</keyword>
<dbReference type="InterPro" id="IPR016167">
    <property type="entry name" value="FAD-bd_PCMH_sub1"/>
</dbReference>
<dbReference type="PANTHER" id="PTHR42659:SF2">
    <property type="entry name" value="XANTHINE DEHYDROGENASE SUBUNIT C-RELATED"/>
    <property type="match status" value="1"/>
</dbReference>
<dbReference type="Gene3D" id="3.30.390.50">
    <property type="entry name" value="CO dehydrogenase flavoprotein, C-terminal domain"/>
    <property type="match status" value="1"/>
</dbReference>
<dbReference type="Gene3D" id="3.30.465.10">
    <property type="match status" value="1"/>
</dbReference>
<keyword evidence="2" id="KW-0274">FAD</keyword>
<dbReference type="EMBL" id="DTAD01000073">
    <property type="protein sequence ID" value="HGN90756.1"/>
    <property type="molecule type" value="Genomic_DNA"/>
</dbReference>
<keyword evidence="3" id="KW-0560">Oxidoreductase</keyword>
<dbReference type="EMBL" id="DTCM01000051">
    <property type="protein sequence ID" value="HGL40805.1"/>
    <property type="molecule type" value="Genomic_DNA"/>
</dbReference>
<dbReference type="GO" id="GO:0016491">
    <property type="term" value="F:oxidoreductase activity"/>
    <property type="evidence" value="ECO:0007669"/>
    <property type="project" value="UniProtKB-KW"/>
</dbReference>
<dbReference type="SUPFAM" id="SSF56176">
    <property type="entry name" value="FAD-binding/transporter-associated domain-like"/>
    <property type="match status" value="1"/>
</dbReference>
<feature type="domain" description="FAD-binding PCMH-type" evidence="4">
    <location>
        <begin position="1"/>
        <end position="176"/>
    </location>
</feature>
<dbReference type="GO" id="GO:0071949">
    <property type="term" value="F:FAD binding"/>
    <property type="evidence" value="ECO:0007669"/>
    <property type="project" value="InterPro"/>
</dbReference>
<reference evidence="6" key="1">
    <citation type="journal article" date="2020" name="mSystems">
        <title>Genome- and Community-Level Interaction Insights into Carbon Utilization and Element Cycling Functions of Hydrothermarchaeota in Hydrothermal Sediment.</title>
        <authorList>
            <person name="Zhou Z."/>
            <person name="Liu Y."/>
            <person name="Xu W."/>
            <person name="Pan J."/>
            <person name="Luo Z.H."/>
            <person name="Li M."/>
        </authorList>
    </citation>
    <scope>NUCLEOTIDE SEQUENCE [LARGE SCALE GENOMIC DNA]</scope>
    <source>
        <strain evidence="6">SpSt-613</strain>
        <strain evidence="5">SpSt-669</strain>
    </source>
</reference>
<evidence type="ECO:0000313" key="6">
    <source>
        <dbReference type="EMBL" id="HGN90756.1"/>
    </source>
</evidence>
<evidence type="ECO:0000313" key="5">
    <source>
        <dbReference type="EMBL" id="HGL40805.1"/>
    </source>
</evidence>
<dbReference type="PANTHER" id="PTHR42659">
    <property type="entry name" value="XANTHINE DEHYDROGENASE SUBUNIT C-RELATED"/>
    <property type="match status" value="1"/>
</dbReference>
<dbReference type="InterPro" id="IPR016166">
    <property type="entry name" value="FAD-bd_PCMH"/>
</dbReference>
<protein>
    <submittedName>
        <fullName evidence="6">Xanthine dehydrogenase family protein subunit M</fullName>
    </submittedName>
</protein>
<dbReference type="InterPro" id="IPR036683">
    <property type="entry name" value="CO_DH_flav_C_dom_sf"/>
</dbReference>
<evidence type="ECO:0000256" key="2">
    <source>
        <dbReference type="ARBA" id="ARBA00022827"/>
    </source>
</evidence>
<proteinExistence type="predicted"/>
<organism evidence="6">
    <name type="scientific">Caldiarchaeum subterraneum</name>
    <dbReference type="NCBI Taxonomy" id="311458"/>
    <lineage>
        <taxon>Archaea</taxon>
        <taxon>Nitrososphaerota</taxon>
        <taxon>Candidatus Caldarchaeales</taxon>
        <taxon>Candidatus Caldarchaeaceae</taxon>
        <taxon>Candidatus Caldarchaeum</taxon>
    </lineage>
</organism>
<dbReference type="InterPro" id="IPR002346">
    <property type="entry name" value="Mopterin_DH_FAD-bd"/>
</dbReference>
<dbReference type="InterPro" id="IPR005107">
    <property type="entry name" value="CO_DH_flav_C"/>
</dbReference>
<dbReference type="InterPro" id="IPR051312">
    <property type="entry name" value="Diverse_Substr_Oxidored"/>
</dbReference>
<dbReference type="InterPro" id="IPR016169">
    <property type="entry name" value="FAD-bd_PCMH_sub2"/>
</dbReference>
<dbReference type="Gene3D" id="3.30.43.10">
    <property type="entry name" value="Uridine Diphospho-n-acetylenolpyruvylglucosamine Reductase, domain 2"/>
    <property type="match status" value="1"/>
</dbReference>
<evidence type="ECO:0000256" key="1">
    <source>
        <dbReference type="ARBA" id="ARBA00022630"/>
    </source>
</evidence>
<dbReference type="Pfam" id="PF00941">
    <property type="entry name" value="FAD_binding_5"/>
    <property type="match status" value="1"/>
</dbReference>
<comment type="caution">
    <text evidence="6">The sequence shown here is derived from an EMBL/GenBank/DDBJ whole genome shotgun (WGS) entry which is preliminary data.</text>
</comment>
<dbReference type="InterPro" id="IPR036318">
    <property type="entry name" value="FAD-bd_PCMH-like_sf"/>
</dbReference>
<name>A0A7C4E305_CALS0</name>
<sequence length="291" mass="31545">MIPRKFEYFAPTTVSEAVSLLRKYRDNAKILSGGMSLIPMMKLRVLSPQVIIDINNIKGLAYIKDGGKAVRIGALVRHADIEHSPIIKEKFPMMADAAPHIADMQVRNLGTFLGALAHADPAADWPASALALDAELVAQGTAKRVIKATKFFKGPFETALKPTEMLVEAILPVPRGEKVGQAYLKFERKAGDYAIVGVASLLTLNRENVIQKAAIALTAVNPFPFRATDAEELLVGQKPSKDLIEQAAKAAAAMADPSSDLRGSAEYKREMAKVFTRRSLNRALERAGVAV</sequence>
<dbReference type="AlphaFoldDB" id="A0A7C4E305"/>
<dbReference type="SMART" id="SM01092">
    <property type="entry name" value="CO_deh_flav_C"/>
    <property type="match status" value="1"/>
</dbReference>
<evidence type="ECO:0000256" key="3">
    <source>
        <dbReference type="ARBA" id="ARBA00023002"/>
    </source>
</evidence>
<accession>A0A7C4E305</accession>